<evidence type="ECO:0000313" key="1">
    <source>
        <dbReference type="EMBL" id="SDD46784.1"/>
    </source>
</evidence>
<dbReference type="Proteomes" id="UP000198748">
    <property type="component" value="Unassembled WGS sequence"/>
</dbReference>
<accession>A0A1G6UZV3</accession>
<dbReference type="RefSeq" id="WP_090145664.1">
    <property type="nucleotide sequence ID" value="NZ_FNAN01000001.1"/>
</dbReference>
<protein>
    <submittedName>
        <fullName evidence="1">Uncharacterized protein</fullName>
    </submittedName>
</protein>
<dbReference type="AlphaFoldDB" id="A0A1G6UZV3"/>
<dbReference type="STRING" id="659014.SAMN04487996_10198"/>
<reference evidence="2" key="1">
    <citation type="submission" date="2016-10" db="EMBL/GenBank/DDBJ databases">
        <authorList>
            <person name="Varghese N."/>
            <person name="Submissions S."/>
        </authorList>
    </citation>
    <scope>NUCLEOTIDE SEQUENCE [LARGE SCALE GENOMIC DNA]</scope>
    <source>
        <strain evidence="2">DSM 25329</strain>
    </source>
</reference>
<dbReference type="OrthoDB" id="893408at2"/>
<sequence length="157" mass="17361">MKTPSTNPSADTVIRIERFLNAEGKPHAVLSYNASKNYLLMKWIGYSADPEIITALDGMKNWYQSNGKARKCRFHVHDTKEVEGSWAGALAYICDDFFPACHQAGLSCNLSIISPDFFSKMASVTLFNQHGAAVPTVLVNTLREAESFIAERQSVGN</sequence>
<keyword evidence="2" id="KW-1185">Reference proteome</keyword>
<proteinExistence type="predicted"/>
<dbReference type="EMBL" id="FNAN01000001">
    <property type="protein sequence ID" value="SDD46784.1"/>
    <property type="molecule type" value="Genomic_DNA"/>
</dbReference>
<organism evidence="1 2">
    <name type="scientific">Dyadobacter soli</name>
    <dbReference type="NCBI Taxonomy" id="659014"/>
    <lineage>
        <taxon>Bacteria</taxon>
        <taxon>Pseudomonadati</taxon>
        <taxon>Bacteroidota</taxon>
        <taxon>Cytophagia</taxon>
        <taxon>Cytophagales</taxon>
        <taxon>Spirosomataceae</taxon>
        <taxon>Dyadobacter</taxon>
    </lineage>
</organism>
<evidence type="ECO:0000313" key="2">
    <source>
        <dbReference type="Proteomes" id="UP000198748"/>
    </source>
</evidence>
<gene>
    <name evidence="1" type="ORF">SAMN04487996_10198</name>
</gene>
<name>A0A1G6UZV3_9BACT</name>